<accession>T1F7B9</accession>
<dbReference type="EMBL" id="KB096676">
    <property type="protein sequence ID" value="ESO03025.1"/>
    <property type="molecule type" value="Genomic_DNA"/>
</dbReference>
<dbReference type="AlphaFoldDB" id="T1F7B9"/>
<dbReference type="RefSeq" id="XP_009018718.1">
    <property type="nucleotide sequence ID" value="XM_009020470.1"/>
</dbReference>
<reference evidence="3" key="1">
    <citation type="submission" date="2012-12" db="EMBL/GenBank/DDBJ databases">
        <authorList>
            <person name="Hellsten U."/>
            <person name="Grimwood J."/>
            <person name="Chapman J.A."/>
            <person name="Shapiro H."/>
            <person name="Aerts A."/>
            <person name="Otillar R.P."/>
            <person name="Terry A.Y."/>
            <person name="Boore J.L."/>
            <person name="Simakov O."/>
            <person name="Marletaz F."/>
            <person name="Cho S.-J."/>
            <person name="Edsinger-Gonzales E."/>
            <person name="Havlak P."/>
            <person name="Kuo D.-H."/>
            <person name="Larsson T."/>
            <person name="Lv J."/>
            <person name="Arendt D."/>
            <person name="Savage R."/>
            <person name="Osoegawa K."/>
            <person name="de Jong P."/>
            <person name="Lindberg D.R."/>
            <person name="Seaver E.C."/>
            <person name="Weisblat D.A."/>
            <person name="Putnam N.H."/>
            <person name="Grigoriev I.V."/>
            <person name="Rokhsar D.S."/>
        </authorList>
    </citation>
    <scope>NUCLEOTIDE SEQUENCE</scope>
</reference>
<reference evidence="1 3" key="2">
    <citation type="journal article" date="2013" name="Nature">
        <title>Insights into bilaterian evolution from three spiralian genomes.</title>
        <authorList>
            <person name="Simakov O."/>
            <person name="Marletaz F."/>
            <person name="Cho S.J."/>
            <person name="Edsinger-Gonzales E."/>
            <person name="Havlak P."/>
            <person name="Hellsten U."/>
            <person name="Kuo D.H."/>
            <person name="Larsson T."/>
            <person name="Lv J."/>
            <person name="Arendt D."/>
            <person name="Savage R."/>
            <person name="Osoegawa K."/>
            <person name="de Jong P."/>
            <person name="Grimwood J."/>
            <person name="Chapman J.A."/>
            <person name="Shapiro H."/>
            <person name="Aerts A."/>
            <person name="Otillar R.P."/>
            <person name="Terry A.Y."/>
            <person name="Boore J.L."/>
            <person name="Grigoriev I.V."/>
            <person name="Lindberg D.R."/>
            <person name="Seaver E.C."/>
            <person name="Weisblat D.A."/>
            <person name="Putnam N.H."/>
            <person name="Rokhsar D.S."/>
        </authorList>
    </citation>
    <scope>NUCLEOTIDE SEQUENCE</scope>
</reference>
<dbReference type="EMBL" id="AMQM01004757">
    <property type="status" value="NOT_ANNOTATED_CDS"/>
    <property type="molecule type" value="Genomic_DNA"/>
</dbReference>
<dbReference type="InParanoid" id="T1F7B9"/>
<dbReference type="CTD" id="20204718"/>
<protein>
    <submittedName>
        <fullName evidence="1 2">Uncharacterized protein</fullName>
    </submittedName>
</protein>
<dbReference type="KEGG" id="hro:HELRODRAFT_173885"/>
<keyword evidence="3" id="KW-1185">Reference proteome</keyword>
<gene>
    <name evidence="2" type="primary">20204718</name>
    <name evidence="1" type="ORF">HELRODRAFT_173885</name>
</gene>
<sequence length="113" mass="12586">MFHVLIQYTSIASPCTRPNRYQTLLSEFRPDVENVCQQNAKQPLKNICLRAENANSVLPAKWKPTATAKNVLRCVALLIQRLGSVYSSARLPHASGDLFAFEPSHCSSKTGRL</sequence>
<evidence type="ECO:0000313" key="3">
    <source>
        <dbReference type="Proteomes" id="UP000015101"/>
    </source>
</evidence>
<dbReference type="EnsemblMetazoa" id="HelroT173885">
    <property type="protein sequence ID" value="HelroP173885"/>
    <property type="gene ID" value="HelroG173885"/>
</dbReference>
<proteinExistence type="predicted"/>
<dbReference type="Proteomes" id="UP000015101">
    <property type="component" value="Unassembled WGS sequence"/>
</dbReference>
<evidence type="ECO:0000313" key="2">
    <source>
        <dbReference type="EnsemblMetazoa" id="HelroP173885"/>
    </source>
</evidence>
<organism evidence="2 3">
    <name type="scientific">Helobdella robusta</name>
    <name type="common">Californian leech</name>
    <dbReference type="NCBI Taxonomy" id="6412"/>
    <lineage>
        <taxon>Eukaryota</taxon>
        <taxon>Metazoa</taxon>
        <taxon>Spiralia</taxon>
        <taxon>Lophotrochozoa</taxon>
        <taxon>Annelida</taxon>
        <taxon>Clitellata</taxon>
        <taxon>Hirudinea</taxon>
        <taxon>Rhynchobdellida</taxon>
        <taxon>Glossiphoniidae</taxon>
        <taxon>Helobdella</taxon>
    </lineage>
</organism>
<reference evidence="2" key="3">
    <citation type="submission" date="2015-06" db="UniProtKB">
        <authorList>
            <consortium name="EnsemblMetazoa"/>
        </authorList>
    </citation>
    <scope>IDENTIFICATION</scope>
</reference>
<dbReference type="GeneID" id="20204718"/>
<evidence type="ECO:0000313" key="1">
    <source>
        <dbReference type="EMBL" id="ESO03025.1"/>
    </source>
</evidence>
<dbReference type="HOGENOM" id="CLU_2136157_0_0_1"/>
<name>T1F7B9_HELRO</name>